<dbReference type="GO" id="GO:0000103">
    <property type="term" value="P:sulfate assimilation"/>
    <property type="evidence" value="ECO:0007669"/>
    <property type="project" value="TreeGrafter"/>
</dbReference>
<dbReference type="Proteomes" id="UP000030754">
    <property type="component" value="Unassembled WGS sequence"/>
</dbReference>
<evidence type="ECO:0008006" key="9">
    <source>
        <dbReference type="Google" id="ProtNLM"/>
    </source>
</evidence>
<dbReference type="EMBL" id="HG722831">
    <property type="protein sequence ID" value="CDJ63568.1"/>
    <property type="molecule type" value="Genomic_DNA"/>
</dbReference>
<evidence type="ECO:0000256" key="5">
    <source>
        <dbReference type="ARBA" id="ARBA00022842"/>
    </source>
</evidence>
<dbReference type="PROSITE" id="PS00630">
    <property type="entry name" value="IMP_2"/>
    <property type="match status" value="1"/>
</dbReference>
<evidence type="ECO:0000256" key="3">
    <source>
        <dbReference type="ARBA" id="ARBA00022723"/>
    </source>
</evidence>
<proteinExistence type="inferred from homology"/>
<evidence type="ECO:0000256" key="1">
    <source>
        <dbReference type="ARBA" id="ARBA00001946"/>
    </source>
</evidence>
<feature type="region of interest" description="Disordered" evidence="6">
    <location>
        <begin position="682"/>
        <end position="702"/>
    </location>
</feature>
<dbReference type="InterPro" id="IPR051090">
    <property type="entry name" value="Inositol_monoP_superfamily"/>
</dbReference>
<evidence type="ECO:0000256" key="6">
    <source>
        <dbReference type="SAM" id="MobiDB-lite"/>
    </source>
</evidence>
<dbReference type="GO" id="GO:0046872">
    <property type="term" value="F:metal ion binding"/>
    <property type="evidence" value="ECO:0007669"/>
    <property type="project" value="UniProtKB-KW"/>
</dbReference>
<dbReference type="PANTHER" id="PTHR43200:SF6">
    <property type="entry name" value="3'(2'),5'-BISPHOSPHATE NUCLEOTIDASE"/>
    <property type="match status" value="1"/>
</dbReference>
<evidence type="ECO:0000313" key="8">
    <source>
        <dbReference type="Proteomes" id="UP000030754"/>
    </source>
</evidence>
<dbReference type="VEuPathDB" id="ToxoDB:ENH_00046120"/>
<evidence type="ECO:0000256" key="4">
    <source>
        <dbReference type="ARBA" id="ARBA00022801"/>
    </source>
</evidence>
<keyword evidence="3" id="KW-0479">Metal-binding</keyword>
<keyword evidence="8" id="KW-1185">Reference proteome</keyword>
<feature type="compositionally biased region" description="Polar residues" evidence="6">
    <location>
        <begin position="792"/>
        <end position="806"/>
    </location>
</feature>
<dbReference type="GO" id="GO:0046854">
    <property type="term" value="P:phosphatidylinositol phosphate biosynthetic process"/>
    <property type="evidence" value="ECO:0007669"/>
    <property type="project" value="InterPro"/>
</dbReference>
<reference evidence="7" key="2">
    <citation type="submission" date="2013-10" db="EMBL/GenBank/DDBJ databases">
        <authorList>
            <person name="Aslett M."/>
        </authorList>
    </citation>
    <scope>NUCLEOTIDE SEQUENCE [LARGE SCALE GENOMIC DNA]</scope>
    <source>
        <strain evidence="7">Houghton</strain>
    </source>
</reference>
<dbReference type="InterPro" id="IPR020550">
    <property type="entry name" value="Inositol_monophosphatase_CS"/>
</dbReference>
<evidence type="ECO:0000313" key="7">
    <source>
        <dbReference type="EMBL" id="CDJ63568.1"/>
    </source>
</evidence>
<dbReference type="RefSeq" id="XP_013440930.1">
    <property type="nucleotide sequence ID" value="XM_013585476.1"/>
</dbReference>
<dbReference type="Gene3D" id="3.40.190.80">
    <property type="match status" value="1"/>
</dbReference>
<organism evidence="7 8">
    <name type="scientific">Eimeria necatrix</name>
    <dbReference type="NCBI Taxonomy" id="51315"/>
    <lineage>
        <taxon>Eukaryota</taxon>
        <taxon>Sar</taxon>
        <taxon>Alveolata</taxon>
        <taxon>Apicomplexa</taxon>
        <taxon>Conoidasida</taxon>
        <taxon>Coccidia</taxon>
        <taxon>Eucoccidiorida</taxon>
        <taxon>Eimeriorina</taxon>
        <taxon>Eimeriidae</taxon>
        <taxon>Eimeria</taxon>
    </lineage>
</organism>
<protein>
    <recommendedName>
        <fullName evidence="9">Inositol monophosphatase domain-containing protein</fullName>
    </recommendedName>
</protein>
<feature type="region of interest" description="Disordered" evidence="6">
    <location>
        <begin position="105"/>
        <end position="138"/>
    </location>
</feature>
<comment type="similarity">
    <text evidence="2">Belongs to the inositol monophosphatase superfamily.</text>
</comment>
<dbReference type="AlphaFoldDB" id="U6MKI4"/>
<feature type="compositionally biased region" description="Basic and acidic residues" evidence="6">
    <location>
        <begin position="496"/>
        <end position="506"/>
    </location>
</feature>
<dbReference type="GeneID" id="25474768"/>
<accession>U6MKI4</accession>
<sequence>MQRPYATLAGLKQLVGGPRALLTCVFLLLILPLEVTPFRYASPRVIGTGESSMSSQGFLGAKRRRHAAATAGEYWTGPGRALRQIEPLRTRGVGALHSTSLPITVSPSGVPLGGSGNVAEEGDGQNSRESGPPSPCAEEEPFLHALLTQVLGLHLRMQGLLRSQQQQQRQQLQEQGPGVDGAPVAPSLHLYKKKDGSCVAAADIVTQVVILGVLSSRFPGDIFIAEETADLFSSLLPRRGPYHDGIAGVVEAQSEGGGPRLREAAVRAAQQLFRELEIPEKSLLHTVEEPLLAGPSAAHTTDVGPRGVPIATKVLDAKESPLHLLREVVWLLSEGAPQHLISLLENGLRERSEAAAKASTTAAAAGTAGAWENRRHEDTADTNGCEGLLGPFTVLFLRGLHRLLRRPEMYVAREAGDASPSARASSQVPVGAIGGTTSSQGLRCWLVDPIDGTRGFFGEESGFCFSTAVALLVRREQLQQQRHQQHEPSAQGTQDTPRRPEHHNTEQEQQQQRQQPEIVLASICCPSYDLWHCSGSNGLLPFCTPHASRGPLHRPAKGNTGPAELSDAGLGAADATAGAVAEYQSPGDSLSTVERVPAKLALGTDGCGDPSKKVSQAVLCSEHLRGCVLTKAEGLPARLTVRDVRNGALLHLSQLKQQQQQPEGGAFHLVRDDNITKWPWCNDPRHAREVPPSSVKDSRSVGGARAAASASAYTIPFRWTVSAPNYQQTHSLLQQHLSALSEPSGGPSARSFLRQDQQTLADSPGPLQVRSTLPHSKGSRRPIGLAPKLGSPNLNLTPQTEASTLGTPREGPLWKIAFSGQQFLALRFGHIVKYLAVALGHADAFLLLPTHHASDALSGAPSDVGKQSSSPCNTHRASLEQAAFQALTKAEAGTTSDKGYLEQTMAHGDGTAPARPLLMVWDHAAGAAIVEMLGGVVLDSRWRRVQSYCYRPSDSASTDTPSAASPAELQAPVHATGTRHLEAPPSSTFKAPSLASSQPSPPPVAFALRGEALVAARNAEAAARAFGALSALKA</sequence>
<feature type="region of interest" description="Disordered" evidence="6">
    <location>
        <begin position="478"/>
        <end position="514"/>
    </location>
</feature>
<keyword evidence="4" id="KW-0378">Hydrolase</keyword>
<dbReference type="GO" id="GO:0008441">
    <property type="term" value="F:3'(2'),5'-bisphosphate nucleotidase activity"/>
    <property type="evidence" value="ECO:0007669"/>
    <property type="project" value="TreeGrafter"/>
</dbReference>
<dbReference type="SUPFAM" id="SSF56655">
    <property type="entry name" value="Carbohydrate phosphatase"/>
    <property type="match status" value="2"/>
</dbReference>
<keyword evidence="5" id="KW-0460">Magnesium</keyword>
<gene>
    <name evidence="7" type="ORF">ENH_00046120</name>
</gene>
<evidence type="ECO:0000256" key="2">
    <source>
        <dbReference type="ARBA" id="ARBA00009759"/>
    </source>
</evidence>
<dbReference type="PANTHER" id="PTHR43200">
    <property type="entry name" value="PHOSPHATASE"/>
    <property type="match status" value="1"/>
</dbReference>
<comment type="cofactor">
    <cofactor evidence="1">
        <name>Mg(2+)</name>
        <dbReference type="ChEBI" id="CHEBI:18420"/>
    </cofactor>
</comment>
<feature type="region of interest" description="Disordered" evidence="6">
    <location>
        <begin position="760"/>
        <end position="807"/>
    </location>
</feature>
<feature type="region of interest" description="Disordered" evidence="6">
    <location>
        <begin position="979"/>
        <end position="1002"/>
    </location>
</feature>
<dbReference type="OrthoDB" id="411145at2759"/>
<name>U6MKI4_9EIME</name>
<dbReference type="Gene3D" id="3.30.540.10">
    <property type="entry name" value="Fructose-1,6-Bisphosphatase, subunit A, domain 1"/>
    <property type="match status" value="1"/>
</dbReference>
<reference evidence="7" key="1">
    <citation type="submission" date="2013-10" db="EMBL/GenBank/DDBJ databases">
        <title>Genomic analysis of the causative agents of coccidiosis in chickens.</title>
        <authorList>
            <person name="Reid A.J."/>
            <person name="Blake D."/>
            <person name="Billington K."/>
            <person name="Browne H."/>
            <person name="Dunn M."/>
            <person name="Hung S."/>
            <person name="Kawahara F."/>
            <person name="Miranda-Saavedra D."/>
            <person name="Mourier T."/>
            <person name="Nagra H."/>
            <person name="Otto T.D."/>
            <person name="Rawlings N."/>
            <person name="Sanchez A."/>
            <person name="Sanders M."/>
            <person name="Subramaniam C."/>
            <person name="Tay Y."/>
            <person name="Dear P."/>
            <person name="Doerig C."/>
            <person name="Gruber A."/>
            <person name="Parkinson J."/>
            <person name="Shirley M."/>
            <person name="Wan K.L."/>
            <person name="Berriman M."/>
            <person name="Tomley F."/>
            <person name="Pain A."/>
        </authorList>
    </citation>
    <scope>NUCLEOTIDE SEQUENCE [LARGE SCALE GENOMIC DNA]</scope>
    <source>
        <strain evidence="7">Houghton</strain>
    </source>
</reference>